<dbReference type="Pfam" id="PF01047">
    <property type="entry name" value="MarR"/>
    <property type="match status" value="1"/>
</dbReference>
<name>A0ABW1S6Y7_9PROT</name>
<dbReference type="InterPro" id="IPR036388">
    <property type="entry name" value="WH-like_DNA-bd_sf"/>
</dbReference>
<proteinExistence type="predicted"/>
<feature type="domain" description="HTH marR-type" evidence="4">
    <location>
        <begin position="4"/>
        <end position="136"/>
    </location>
</feature>
<keyword evidence="3" id="KW-0804">Transcription</keyword>
<accession>A0ABW1S6Y7</accession>
<dbReference type="InterPro" id="IPR036390">
    <property type="entry name" value="WH_DNA-bd_sf"/>
</dbReference>
<dbReference type="Gene3D" id="1.10.10.10">
    <property type="entry name" value="Winged helix-like DNA-binding domain superfamily/Winged helix DNA-binding domain"/>
    <property type="match status" value="1"/>
</dbReference>
<evidence type="ECO:0000256" key="2">
    <source>
        <dbReference type="ARBA" id="ARBA00023125"/>
    </source>
</evidence>
<comment type="caution">
    <text evidence="5">The sequence shown here is derived from an EMBL/GenBank/DDBJ whole genome shotgun (WGS) entry which is preliminary data.</text>
</comment>
<dbReference type="PANTHER" id="PTHR42756">
    <property type="entry name" value="TRANSCRIPTIONAL REGULATOR, MARR"/>
    <property type="match status" value="1"/>
</dbReference>
<dbReference type="InterPro" id="IPR000835">
    <property type="entry name" value="HTH_MarR-typ"/>
</dbReference>
<dbReference type="EMBL" id="JBHSSW010000003">
    <property type="protein sequence ID" value="MFC6197014.1"/>
    <property type="molecule type" value="Genomic_DNA"/>
</dbReference>
<dbReference type="InterPro" id="IPR023187">
    <property type="entry name" value="Tscrpt_reg_MarR-type_CS"/>
</dbReference>
<dbReference type="PANTHER" id="PTHR42756:SF1">
    <property type="entry name" value="TRANSCRIPTIONAL REPRESSOR OF EMRAB OPERON"/>
    <property type="match status" value="1"/>
</dbReference>
<keyword evidence="1" id="KW-0805">Transcription regulation</keyword>
<evidence type="ECO:0000313" key="6">
    <source>
        <dbReference type="Proteomes" id="UP001596303"/>
    </source>
</evidence>
<keyword evidence="6" id="KW-1185">Reference proteome</keyword>
<protein>
    <submittedName>
        <fullName evidence="5">MarR family winged helix-turn-helix transcriptional regulator</fullName>
    </submittedName>
</protein>
<dbReference type="PROSITE" id="PS01117">
    <property type="entry name" value="HTH_MARR_1"/>
    <property type="match status" value="1"/>
</dbReference>
<dbReference type="PROSITE" id="PS50995">
    <property type="entry name" value="HTH_MARR_2"/>
    <property type="match status" value="1"/>
</dbReference>
<evidence type="ECO:0000259" key="4">
    <source>
        <dbReference type="PROSITE" id="PS50995"/>
    </source>
</evidence>
<organism evidence="5 6">
    <name type="scientific">Ponticaulis profundi</name>
    <dbReference type="NCBI Taxonomy" id="2665222"/>
    <lineage>
        <taxon>Bacteria</taxon>
        <taxon>Pseudomonadati</taxon>
        <taxon>Pseudomonadota</taxon>
        <taxon>Alphaproteobacteria</taxon>
        <taxon>Hyphomonadales</taxon>
        <taxon>Hyphomonadaceae</taxon>
        <taxon>Ponticaulis</taxon>
    </lineage>
</organism>
<dbReference type="SMART" id="SM00347">
    <property type="entry name" value="HTH_MARR"/>
    <property type="match status" value="1"/>
</dbReference>
<evidence type="ECO:0000256" key="1">
    <source>
        <dbReference type="ARBA" id="ARBA00023015"/>
    </source>
</evidence>
<sequence>MSTYLDVLIALRRIMRAIDLHSKQLVRVSGLTAPQLLVLKEVQLLGHAKPSIVAKNVHLSQATVTSIIDRLERAGLIRRERSQKDRRAVDLTLTEEGERKLKDAPDLLQADFIKRFEKLEDWERSLLLSSIQRVAGMMDAGDLDVAPILEIGDLKPEEEQHDFH</sequence>
<dbReference type="SUPFAM" id="SSF46785">
    <property type="entry name" value="Winged helix' DNA-binding domain"/>
    <property type="match status" value="1"/>
</dbReference>
<dbReference type="Proteomes" id="UP001596303">
    <property type="component" value="Unassembled WGS sequence"/>
</dbReference>
<keyword evidence="2" id="KW-0238">DNA-binding</keyword>
<evidence type="ECO:0000313" key="5">
    <source>
        <dbReference type="EMBL" id="MFC6197014.1"/>
    </source>
</evidence>
<dbReference type="RefSeq" id="WP_377375220.1">
    <property type="nucleotide sequence ID" value="NZ_JBHSSW010000003.1"/>
</dbReference>
<reference evidence="6" key="1">
    <citation type="journal article" date="2019" name="Int. J. Syst. Evol. Microbiol.">
        <title>The Global Catalogue of Microorganisms (GCM) 10K type strain sequencing project: providing services to taxonomists for standard genome sequencing and annotation.</title>
        <authorList>
            <consortium name="The Broad Institute Genomics Platform"/>
            <consortium name="The Broad Institute Genome Sequencing Center for Infectious Disease"/>
            <person name="Wu L."/>
            <person name="Ma J."/>
        </authorList>
    </citation>
    <scope>NUCLEOTIDE SEQUENCE [LARGE SCALE GENOMIC DNA]</scope>
    <source>
        <strain evidence="6">CGMCC-1.15741</strain>
    </source>
</reference>
<dbReference type="PRINTS" id="PR00598">
    <property type="entry name" value="HTHMARR"/>
</dbReference>
<evidence type="ECO:0000256" key="3">
    <source>
        <dbReference type="ARBA" id="ARBA00023163"/>
    </source>
</evidence>
<gene>
    <name evidence="5" type="ORF">ACFQDM_02945</name>
</gene>